<dbReference type="AlphaFoldDB" id="A0A1D7QIV1"/>
<protein>
    <submittedName>
        <fullName evidence="3">Histidine kinase</fullName>
    </submittedName>
</protein>
<dbReference type="GO" id="GO:0000155">
    <property type="term" value="F:phosphorelay sensor kinase activity"/>
    <property type="evidence" value="ECO:0007669"/>
    <property type="project" value="InterPro"/>
</dbReference>
<dbReference type="PANTHER" id="PTHR34220:SF7">
    <property type="entry name" value="SENSOR HISTIDINE KINASE YPDA"/>
    <property type="match status" value="1"/>
</dbReference>
<name>A0A1D7QIV1_9SPHI</name>
<reference evidence="3 4" key="1">
    <citation type="submission" date="2016-08" db="EMBL/GenBank/DDBJ databases">
        <authorList>
            <person name="Seilhamer J.J."/>
        </authorList>
    </citation>
    <scope>NUCLEOTIDE SEQUENCE [LARGE SCALE GENOMIC DNA]</scope>
    <source>
        <strain evidence="3 4">DX4</strain>
    </source>
</reference>
<keyword evidence="1" id="KW-1133">Transmembrane helix</keyword>
<dbReference type="InterPro" id="IPR050640">
    <property type="entry name" value="Bact_2-comp_sensor_kinase"/>
</dbReference>
<dbReference type="InterPro" id="IPR010559">
    <property type="entry name" value="Sig_transdc_His_kin_internal"/>
</dbReference>
<evidence type="ECO:0000313" key="3">
    <source>
        <dbReference type="EMBL" id="AOM78598.1"/>
    </source>
</evidence>
<dbReference type="GO" id="GO:0016020">
    <property type="term" value="C:membrane"/>
    <property type="evidence" value="ECO:0007669"/>
    <property type="project" value="InterPro"/>
</dbReference>
<feature type="transmembrane region" description="Helical" evidence="1">
    <location>
        <begin position="25"/>
        <end position="45"/>
    </location>
</feature>
<feature type="transmembrane region" description="Helical" evidence="1">
    <location>
        <begin position="142"/>
        <end position="165"/>
    </location>
</feature>
<evidence type="ECO:0000313" key="4">
    <source>
        <dbReference type="Proteomes" id="UP000094313"/>
    </source>
</evidence>
<dbReference type="RefSeq" id="WP_069380263.1">
    <property type="nucleotide sequence ID" value="NZ_CP017141.1"/>
</dbReference>
<feature type="transmembrane region" description="Helical" evidence="1">
    <location>
        <begin position="98"/>
        <end position="122"/>
    </location>
</feature>
<keyword evidence="4" id="KW-1185">Reference proteome</keyword>
<organism evidence="3 4">
    <name type="scientific">Pedobacter steynii</name>
    <dbReference type="NCBI Taxonomy" id="430522"/>
    <lineage>
        <taxon>Bacteria</taxon>
        <taxon>Pseudomonadati</taxon>
        <taxon>Bacteroidota</taxon>
        <taxon>Sphingobacteriia</taxon>
        <taxon>Sphingobacteriales</taxon>
        <taxon>Sphingobacteriaceae</taxon>
        <taxon>Pedobacter</taxon>
    </lineage>
</organism>
<dbReference type="KEGG" id="psty:BFS30_16280"/>
<proteinExistence type="predicted"/>
<keyword evidence="1" id="KW-0472">Membrane</keyword>
<keyword evidence="3" id="KW-0418">Kinase</keyword>
<dbReference type="Pfam" id="PF06580">
    <property type="entry name" value="His_kinase"/>
    <property type="match status" value="1"/>
</dbReference>
<dbReference type="Proteomes" id="UP000094313">
    <property type="component" value="Chromosome"/>
</dbReference>
<evidence type="ECO:0000256" key="1">
    <source>
        <dbReference type="SAM" id="Phobius"/>
    </source>
</evidence>
<feature type="transmembrane region" description="Helical" evidence="1">
    <location>
        <begin position="65"/>
        <end position="86"/>
    </location>
</feature>
<evidence type="ECO:0000259" key="2">
    <source>
        <dbReference type="Pfam" id="PF06580"/>
    </source>
</evidence>
<keyword evidence="3" id="KW-0808">Transferase</keyword>
<accession>A0A1D7QIV1</accession>
<dbReference type="EMBL" id="CP017141">
    <property type="protein sequence ID" value="AOM78598.1"/>
    <property type="molecule type" value="Genomic_DNA"/>
</dbReference>
<dbReference type="PANTHER" id="PTHR34220">
    <property type="entry name" value="SENSOR HISTIDINE KINASE YPDA"/>
    <property type="match status" value="1"/>
</dbReference>
<sequence>MDKFTYAMFLKMNATRMESVFQSKWFVYGLRIFILYLFSVVFKSFDLTFPHNFGTFLFRGQAFSLMYVVFGLLVWEGAIALAKLIERSTLKVHVSKRLVLLCLTLVIYGLLVSLLFGLSYSLFDIVLFHRYDAWKSFSSLSYDLYFGIFIFYLLLLGYNGIVFYYKNWKESQLNTERLMRENIQAKYDVLKSQIDPHFFFNSLSVLTNLVYKSPDLSAEYITQLAKSYRYILDKKFENLVPIQTELEFLESYSFLIRIRHQSSIEFDIHINENIKYIGMIPPATLQMLVENAVKHNRFSANDPLHIRIRDEGNVLVVTNDLRKRSVVQNSIGLGLDNIGKRYELTGEKRIEVIETKELFIVKIPIITTHEDYHI</sequence>
<feature type="domain" description="Signal transduction histidine kinase internal region" evidence="2">
    <location>
        <begin position="185"/>
        <end position="262"/>
    </location>
</feature>
<gene>
    <name evidence="3" type="ORF">BFS30_16280</name>
</gene>
<dbReference type="OrthoDB" id="9809908at2"/>
<keyword evidence="1" id="KW-0812">Transmembrane</keyword>